<protein>
    <submittedName>
        <fullName evidence="2">Uncharacterized protein</fullName>
    </submittedName>
</protein>
<name>A0A0B5F7E2_STRA4</name>
<proteinExistence type="predicted"/>
<evidence type="ECO:0000256" key="1">
    <source>
        <dbReference type="SAM" id="MobiDB-lite"/>
    </source>
</evidence>
<dbReference type="EMBL" id="CP010519">
    <property type="protein sequence ID" value="AJE87495.1"/>
    <property type="molecule type" value="Genomic_DNA"/>
</dbReference>
<dbReference type="AlphaFoldDB" id="A0A0B5F7E2"/>
<dbReference type="KEGG" id="sals:SLNWT_7119"/>
<sequence>MTAPIEAPVPQAHALAQILIADAARAQKRWAALARTPTHEQHLVAKRHLDYENASRLRLITAQHGWPGRQLVGVEGATAAWQIALHADGIAEFQRIAERLMHRAAHQGDASFRQWAHLHDRCLLNSGRPQQFGTQYQHGPHGPQRLPVLDPATLNDRRDAVGLPPAAPALTAVRHRLTAHRGPSEEEAEGTSAPVMAAV</sequence>
<dbReference type="Pfam" id="PF20329">
    <property type="entry name" value="DUF6624"/>
    <property type="match status" value="1"/>
</dbReference>
<keyword evidence="3" id="KW-1185">Reference proteome</keyword>
<dbReference type="Proteomes" id="UP000031523">
    <property type="component" value="Chromosome"/>
</dbReference>
<evidence type="ECO:0000313" key="3">
    <source>
        <dbReference type="Proteomes" id="UP000031523"/>
    </source>
</evidence>
<evidence type="ECO:0000313" key="2">
    <source>
        <dbReference type="EMBL" id="AJE87495.1"/>
    </source>
</evidence>
<organism evidence="2 3">
    <name type="scientific">Streptomyces albus (strain ATCC 21838 / DSM 41398 / FERM P-419 / JCM 4703 / NBRC 107858)</name>
    <dbReference type="NCBI Taxonomy" id="1081613"/>
    <lineage>
        <taxon>Bacteria</taxon>
        <taxon>Bacillati</taxon>
        <taxon>Actinomycetota</taxon>
        <taxon>Actinomycetes</taxon>
        <taxon>Kitasatosporales</taxon>
        <taxon>Streptomycetaceae</taxon>
        <taxon>Streptomyces</taxon>
    </lineage>
</organism>
<accession>A0A0B5F7E2</accession>
<feature type="region of interest" description="Disordered" evidence="1">
    <location>
        <begin position="178"/>
        <end position="199"/>
    </location>
</feature>
<reference evidence="2 3" key="1">
    <citation type="submission" date="2015-01" db="EMBL/GenBank/DDBJ databases">
        <title>Enhanced salinomycin production by adjusting the supply of polyketide extender units in Streptomyce albus DSM 41398.</title>
        <authorList>
            <person name="Lu C."/>
        </authorList>
    </citation>
    <scope>NUCLEOTIDE SEQUENCE [LARGE SCALE GENOMIC DNA]</scope>
    <source>
        <strain evidence="3">ATCC 21838 / DSM 41398 / FERM P-419 / JCM 4703 / NBRC 107858</strain>
    </source>
</reference>
<dbReference type="InterPro" id="IPR046732">
    <property type="entry name" value="DUF6624"/>
</dbReference>
<gene>
    <name evidence="2" type="ORF">SLNWT_7119</name>
</gene>